<dbReference type="OrthoDB" id="5349119at2759"/>
<evidence type="ECO:0000256" key="9">
    <source>
        <dbReference type="HAMAP-Rule" id="MF_03110"/>
    </source>
</evidence>
<evidence type="ECO:0000256" key="5">
    <source>
        <dbReference type="ARBA" id="ARBA00023172"/>
    </source>
</evidence>
<evidence type="ECO:0000256" key="7">
    <source>
        <dbReference type="ARBA" id="ARBA00023242"/>
    </source>
</evidence>
<comment type="PTM">
    <text evidence="9">Phosphorylated in response to DNA damage.</text>
</comment>
<organism evidence="11 12">
    <name type="scientific">Coniella lustricola</name>
    <dbReference type="NCBI Taxonomy" id="2025994"/>
    <lineage>
        <taxon>Eukaryota</taxon>
        <taxon>Fungi</taxon>
        <taxon>Dikarya</taxon>
        <taxon>Ascomycota</taxon>
        <taxon>Pezizomycotina</taxon>
        <taxon>Sordariomycetes</taxon>
        <taxon>Sordariomycetidae</taxon>
        <taxon>Diaporthales</taxon>
        <taxon>Schizoparmaceae</taxon>
        <taxon>Coniella</taxon>
    </lineage>
</organism>
<keyword evidence="7 9" id="KW-0539">Nucleus</keyword>
<keyword evidence="3 9" id="KW-0597">Phosphoprotein</keyword>
<feature type="compositionally biased region" description="Basic and acidic residues" evidence="10">
    <location>
        <begin position="201"/>
        <end position="212"/>
    </location>
</feature>
<feature type="compositionally biased region" description="Basic and acidic residues" evidence="10">
    <location>
        <begin position="222"/>
        <end position="237"/>
    </location>
</feature>
<dbReference type="InterPro" id="IPR018574">
    <property type="entry name" value="Structure-sp_endonuc_su_Slx4"/>
</dbReference>
<gene>
    <name evidence="9" type="primary">SLX4</name>
    <name evidence="11" type="ORF">BD289DRAFT_426308</name>
</gene>
<reference evidence="11 12" key="1">
    <citation type="journal article" date="2018" name="Mycol. Prog.">
        <title>Coniella lustricola, a new species from submerged detritus.</title>
        <authorList>
            <person name="Raudabaugh D.B."/>
            <person name="Iturriaga T."/>
            <person name="Carver A."/>
            <person name="Mondo S."/>
            <person name="Pangilinan J."/>
            <person name="Lipzen A."/>
            <person name="He G."/>
            <person name="Amirebrahimi M."/>
            <person name="Grigoriev I.V."/>
            <person name="Miller A.N."/>
        </authorList>
    </citation>
    <scope>NUCLEOTIDE SEQUENCE [LARGE SCALE GENOMIC DNA]</scope>
    <source>
        <strain evidence="11 12">B22-T-1</strain>
    </source>
</reference>
<evidence type="ECO:0000313" key="12">
    <source>
        <dbReference type="Proteomes" id="UP000241462"/>
    </source>
</evidence>
<dbReference type="GO" id="GO:0006281">
    <property type="term" value="P:DNA repair"/>
    <property type="evidence" value="ECO:0007669"/>
    <property type="project" value="UniProtKB-UniRule"/>
</dbReference>
<dbReference type="GO" id="GO:0033557">
    <property type="term" value="C:Slx1-Slx4 complex"/>
    <property type="evidence" value="ECO:0007669"/>
    <property type="project" value="UniProtKB-UniRule"/>
</dbReference>
<dbReference type="InterPro" id="IPR027784">
    <property type="entry name" value="Slx4_ascomycetes"/>
</dbReference>
<dbReference type="InParanoid" id="A0A2T3AG96"/>
<dbReference type="CDD" id="cd22999">
    <property type="entry name" value="SAP_SLX4"/>
    <property type="match status" value="1"/>
</dbReference>
<dbReference type="GO" id="GO:0006310">
    <property type="term" value="P:DNA recombination"/>
    <property type="evidence" value="ECO:0007669"/>
    <property type="project" value="UniProtKB-UniRule"/>
</dbReference>
<comment type="function">
    <text evidence="9">Regulatory subunit of the SLX1-SLX4 structure-specific endonuclease that resolves DNA secondary structures generated during DNA repair and recombination. Has endonuclease activity towards branched DNA substrates, introducing single-strand cuts in duplex DNA close to junctions with ss-DNA.</text>
</comment>
<feature type="compositionally biased region" description="Basic residues" evidence="10">
    <location>
        <begin position="765"/>
        <end position="775"/>
    </location>
</feature>
<feature type="compositionally biased region" description="Polar residues" evidence="10">
    <location>
        <begin position="251"/>
        <end position="263"/>
    </location>
</feature>
<proteinExistence type="inferred from homology"/>
<keyword evidence="6 9" id="KW-0234">DNA repair</keyword>
<feature type="region of interest" description="Disordered" evidence="10">
    <location>
        <begin position="657"/>
        <end position="692"/>
    </location>
</feature>
<dbReference type="EMBL" id="KZ678393">
    <property type="protein sequence ID" value="PSR97226.1"/>
    <property type="molecule type" value="Genomic_DNA"/>
</dbReference>
<keyword evidence="12" id="KW-1185">Reference proteome</keyword>
<dbReference type="GO" id="GO:0006260">
    <property type="term" value="P:DNA replication"/>
    <property type="evidence" value="ECO:0007669"/>
    <property type="project" value="InterPro"/>
</dbReference>
<dbReference type="HAMAP" id="MF_03110">
    <property type="entry name" value="Endonuc_su_Slx4"/>
    <property type="match status" value="1"/>
</dbReference>
<comment type="subcellular location">
    <subcellularLocation>
        <location evidence="1 9">Nucleus</location>
    </subcellularLocation>
</comment>
<evidence type="ECO:0000256" key="10">
    <source>
        <dbReference type="SAM" id="MobiDB-lite"/>
    </source>
</evidence>
<evidence type="ECO:0000256" key="2">
    <source>
        <dbReference type="ARBA" id="ARBA00006661"/>
    </source>
</evidence>
<name>A0A2T3AG96_9PEZI</name>
<feature type="region of interest" description="Disordered" evidence="10">
    <location>
        <begin position="736"/>
        <end position="865"/>
    </location>
</feature>
<evidence type="ECO:0000256" key="4">
    <source>
        <dbReference type="ARBA" id="ARBA00022763"/>
    </source>
</evidence>
<keyword evidence="4 9" id="KW-0227">DNA damage</keyword>
<protein>
    <recommendedName>
        <fullName evidence="8 9">Structure-specific endonuclease subunit SLX4</fullName>
    </recommendedName>
</protein>
<dbReference type="Pfam" id="PF09494">
    <property type="entry name" value="Slx4"/>
    <property type="match status" value="1"/>
</dbReference>
<evidence type="ECO:0000256" key="3">
    <source>
        <dbReference type="ARBA" id="ARBA00022553"/>
    </source>
</evidence>
<dbReference type="STRING" id="2025994.A0A2T3AG96"/>
<feature type="region of interest" description="Disordered" evidence="10">
    <location>
        <begin position="119"/>
        <end position="308"/>
    </location>
</feature>
<accession>A0A2T3AG96</accession>
<comment type="similarity">
    <text evidence="2 9">Belongs to the SLX4 family.</text>
</comment>
<dbReference type="Proteomes" id="UP000241462">
    <property type="component" value="Unassembled WGS sequence"/>
</dbReference>
<comment type="subunit">
    <text evidence="9">Forms a heterodimer with SLX1.</text>
</comment>
<dbReference type="GO" id="GO:0017108">
    <property type="term" value="F:5'-flap endonuclease activity"/>
    <property type="evidence" value="ECO:0007669"/>
    <property type="project" value="InterPro"/>
</dbReference>
<feature type="region of interest" description="Disordered" evidence="10">
    <location>
        <begin position="437"/>
        <end position="467"/>
    </location>
</feature>
<sequence>MLQVLRCSSQSRNLSLSASCCSTLLRCVRRTHHTCFSQGASPTMPDYRAQSPQPAVPPAALDHFTMLSSSPLPDILDLGVRKPKTAVLRSGSAAEPIPPLANATFMSASALLRSARTLGGDHVSDPIDEPEPPTTKQQQKKKKATSVNRARKPAEKKQANSRAPKQAAKKSIVLSSDGEDVDNSARRPCSTAANAGACTDDVTKENDSEHTPWKAKPWKKYRAPDDPSHVAGREKAGEPSAASPGTRESEVTINLGMTSNQTLDEPDIVGPPKAKPKRLRARTPEPVNLDAAIPRRLDWTPPRPAPAVLPTTNTLIDGLADDVPPSSQSTSPAENSVFKTLQQTYAHNAVKDKFNLLHKPHAEVLGKRKRIEMVAINHNPQHVEIARKPSPVKEKVPKKKPRTITDLAMAPYLAQAAESVEEAPQGGSLVNYFPVEDDAQEPSKPEPVGTQGKAAKVTKSKKKAVPKKPTLLSPRTAMKQSAAQDFVFGTFSQLAREKSPTLLRDLHEALKASTISNELEEDRFAGFNDVAGSNKRGKGLWSVSARDEDGEMVNVEVIDLVGSPTIFPEDDSILDPWTQLPPEPATLQLKASDSSIVAVEGDTTSHSAHSHSRLPGPGLISSAMQKKNTANTLATVSPIPSTPQSFFMVTDLLEYEMPPPSNQEQSLEESKQSPKRASTTSPQKPRPKYESFTDAKLAKEISKFGFKAVRTRNAMISLLDQCWRSKNQLLGQTAAFSTSSAHDTPSKRKDTVLKTSAAASASPAKKPRGQPKKAKTVYDIADEEEEDKTSSRASAEKKADAAAIPKKRGRPRKDTAAPEKDAAAVQASPKPKPKTKPRPKARAATPPYKKEARTTPEIRDSDLDSNIGMLSPLSEELFSPANRDASLVGDDMELSVNASASNEQSALFQLITKAVVSAPRTSDPSQPSWHEKMLMYDPIVLEDLAVWLNTGQLTRVGHDEEVSPLEVKKWCESRSICCIWKATYRGKERKRV</sequence>
<feature type="compositionally biased region" description="Basic and acidic residues" evidence="10">
    <location>
        <begin position="812"/>
        <end position="822"/>
    </location>
</feature>
<evidence type="ECO:0000256" key="1">
    <source>
        <dbReference type="ARBA" id="ARBA00004123"/>
    </source>
</evidence>
<evidence type="ECO:0000313" key="11">
    <source>
        <dbReference type="EMBL" id="PSR97226.1"/>
    </source>
</evidence>
<evidence type="ECO:0000256" key="8">
    <source>
        <dbReference type="ARBA" id="ARBA00029496"/>
    </source>
</evidence>
<feature type="compositionally biased region" description="Basic and acidic residues" evidence="10">
    <location>
        <begin position="848"/>
        <end position="862"/>
    </location>
</feature>
<feature type="region of interest" description="Disordered" evidence="10">
    <location>
        <begin position="600"/>
        <end position="622"/>
    </location>
</feature>
<feature type="compositionally biased region" description="Basic residues" evidence="10">
    <location>
        <begin position="831"/>
        <end position="841"/>
    </location>
</feature>
<feature type="compositionally biased region" description="Basic residues" evidence="10">
    <location>
        <begin position="456"/>
        <end position="466"/>
    </location>
</feature>
<feature type="compositionally biased region" description="Basic and acidic residues" evidence="10">
    <location>
        <begin position="788"/>
        <end position="800"/>
    </location>
</feature>
<dbReference type="AlphaFoldDB" id="A0A2T3AG96"/>
<evidence type="ECO:0000256" key="6">
    <source>
        <dbReference type="ARBA" id="ARBA00023204"/>
    </source>
</evidence>
<keyword evidence="5 9" id="KW-0233">DNA recombination</keyword>